<dbReference type="Proteomes" id="UP000774617">
    <property type="component" value="Unassembled WGS sequence"/>
</dbReference>
<proteinExistence type="predicted"/>
<feature type="region of interest" description="Disordered" evidence="1">
    <location>
        <begin position="1"/>
        <end position="26"/>
    </location>
</feature>
<keyword evidence="3" id="KW-1185">Reference proteome</keyword>
<name>A0ABQ8GI03_9PEZI</name>
<feature type="compositionally biased region" description="Pro residues" evidence="1">
    <location>
        <begin position="1"/>
        <end position="11"/>
    </location>
</feature>
<evidence type="ECO:0000256" key="1">
    <source>
        <dbReference type="SAM" id="MobiDB-lite"/>
    </source>
</evidence>
<accession>A0ABQ8GI03</accession>
<organism evidence="2 3">
    <name type="scientific">Macrophomina phaseolina</name>
    <dbReference type="NCBI Taxonomy" id="35725"/>
    <lineage>
        <taxon>Eukaryota</taxon>
        <taxon>Fungi</taxon>
        <taxon>Dikarya</taxon>
        <taxon>Ascomycota</taxon>
        <taxon>Pezizomycotina</taxon>
        <taxon>Dothideomycetes</taxon>
        <taxon>Dothideomycetes incertae sedis</taxon>
        <taxon>Botryosphaeriales</taxon>
        <taxon>Botryosphaeriaceae</taxon>
        <taxon>Macrophomina</taxon>
    </lineage>
</organism>
<evidence type="ECO:0000313" key="3">
    <source>
        <dbReference type="Proteomes" id="UP000774617"/>
    </source>
</evidence>
<reference evidence="2 3" key="1">
    <citation type="journal article" date="2021" name="Nat. Commun.">
        <title>Genetic determinants of endophytism in the Arabidopsis root mycobiome.</title>
        <authorList>
            <person name="Mesny F."/>
            <person name="Miyauchi S."/>
            <person name="Thiergart T."/>
            <person name="Pickel B."/>
            <person name="Atanasova L."/>
            <person name="Karlsson M."/>
            <person name="Huettel B."/>
            <person name="Barry K.W."/>
            <person name="Haridas S."/>
            <person name="Chen C."/>
            <person name="Bauer D."/>
            <person name="Andreopoulos W."/>
            <person name="Pangilinan J."/>
            <person name="LaButti K."/>
            <person name="Riley R."/>
            <person name="Lipzen A."/>
            <person name="Clum A."/>
            <person name="Drula E."/>
            <person name="Henrissat B."/>
            <person name="Kohler A."/>
            <person name="Grigoriev I.V."/>
            <person name="Martin F.M."/>
            <person name="Hacquard S."/>
        </authorList>
    </citation>
    <scope>NUCLEOTIDE SEQUENCE [LARGE SCALE GENOMIC DNA]</scope>
    <source>
        <strain evidence="2 3">MPI-SDFR-AT-0080</strain>
    </source>
</reference>
<protein>
    <submittedName>
        <fullName evidence="2">Uncharacterized protein</fullName>
    </submittedName>
</protein>
<comment type="caution">
    <text evidence="2">The sequence shown here is derived from an EMBL/GenBank/DDBJ whole genome shotgun (WGS) entry which is preliminary data.</text>
</comment>
<dbReference type="EMBL" id="JAGTJR010000007">
    <property type="protein sequence ID" value="KAH7056902.1"/>
    <property type="molecule type" value="Genomic_DNA"/>
</dbReference>
<gene>
    <name evidence="2" type="ORF">B0J12DRAFT_652731</name>
</gene>
<evidence type="ECO:0000313" key="2">
    <source>
        <dbReference type="EMBL" id="KAH7056902.1"/>
    </source>
</evidence>
<sequence length="203" mass="21674">MACPQSAPPHPSSTSRPAPLGHGRSLPRSCASLHRRPACCAVQYEAPPLESAAEDIPLPMPSREIAHIHGRNLRCNEPVICSLLRPGRCPPPINPPIQLPVGLAPPTFAKKAQLSAPSISARRKSRGCGPPRAPVCCRSLRIPSANRWCSISVMLVARRQQQRDVAGWRAAGGHPFAFAAWNIANAPATRAASRVPPSQTLAN</sequence>